<gene>
    <name evidence="3" type="ORF">AGABI1DRAFT_130885</name>
</gene>
<dbReference type="Pfam" id="PF24883">
    <property type="entry name" value="NPHP3_N"/>
    <property type="match status" value="1"/>
</dbReference>
<keyword evidence="4" id="KW-1185">Reference proteome</keyword>
<evidence type="ECO:0000313" key="4">
    <source>
        <dbReference type="Proteomes" id="UP000008493"/>
    </source>
</evidence>
<dbReference type="PANTHER" id="PTHR10039:SF17">
    <property type="entry name" value="FUNGAL STAND N-TERMINAL GOODBYE DOMAIN-CONTAINING PROTEIN-RELATED"/>
    <property type="match status" value="1"/>
</dbReference>
<dbReference type="OrthoDB" id="5967843at2759"/>
<name>K5VQW7_AGABU</name>
<dbReference type="eggNOG" id="KOG0266">
    <property type="taxonomic scope" value="Eukaryota"/>
</dbReference>
<dbReference type="AlphaFoldDB" id="K5VQW7"/>
<dbReference type="KEGG" id="abp:AGABI1DRAFT130885"/>
<organism evidence="3 4">
    <name type="scientific">Agaricus bisporus var. burnettii (strain JB137-S8 / ATCC MYA-4627 / FGSC 10392)</name>
    <name type="common">White button mushroom</name>
    <dbReference type="NCBI Taxonomy" id="597362"/>
    <lineage>
        <taxon>Eukaryota</taxon>
        <taxon>Fungi</taxon>
        <taxon>Dikarya</taxon>
        <taxon>Basidiomycota</taxon>
        <taxon>Agaricomycotina</taxon>
        <taxon>Agaricomycetes</taxon>
        <taxon>Agaricomycetidae</taxon>
        <taxon>Agaricales</taxon>
        <taxon>Agaricineae</taxon>
        <taxon>Agaricaceae</taxon>
        <taxon>Agaricus</taxon>
    </lineage>
</organism>
<keyword evidence="1" id="KW-0677">Repeat</keyword>
<feature type="domain" description="Nephrocystin 3-like N-terminal" evidence="2">
    <location>
        <begin position="84"/>
        <end position="240"/>
    </location>
</feature>
<accession>K5VQW7</accession>
<dbReference type="GeneID" id="18827322"/>
<dbReference type="Gene3D" id="3.40.50.300">
    <property type="entry name" value="P-loop containing nucleotide triphosphate hydrolases"/>
    <property type="match status" value="1"/>
</dbReference>
<sequence length="752" mass="86684">MGLLKEAHHFVANNSQFLDQSHHVHVPGQTGECYTIVYKVIFERRQGIDILRNSRENEAAYNSYARVDAPTCFPGTREQYIEDIIDWATPPSCHSSMFRMKGPAGVGKSAIAQTCAKRLDQVGQLGASFFFTTDRCSNHIRFFPTIAYQLSTKIPAYREILNHIIYSDRTLLENQLESQFVDLIWKPFQELAKAGKTLGTYAILIDGLDECADKRAQCEIVEIVARHLQDMPFRWAFFSRPEPHIETTFKLSNISSLCYSVFLPVSREADGEIKLYIRSGLQNILRYRNVEATGWPSDQELDALIDMTDGLFIYAATVVRFVGQTSGSHDPPELLKAILNSSSRDQYGPKLPMAELDAFYTLILQRIPRELLPDILTFFSLIVTPKHDATRSIAFVSNLLGISRIKMQTICNLLSAVLRLSNPKHFPSSTDPYSPNKSLLFQTLSPEGTDVLMRIISGREGTFCFYHKSFRDFLHDPSRSGQFCVMTQTMHETTFERVLRLHSHHARSYTIQNNRLIPLFTGTNSGKGLSWPIGIEVLDSYLELFVFMSLGAYLRKFAFGLEMLDINPHLLAELAEFNHRKQLLSRLFLLPQNLSWEVTAKRFSNNRMNVRGVALRWIPCVDLDMELFQTRIKRLEEVRVIQRYSPHSTTLEPPLFRSDSQGRLLSGLYIVGQGDASIFWYWYFDPELKFRREFETMDLHEGERVYREVEWVVMDRAPVEQGLRQNGGPKNEPWRLPRLWFRGFKRVFCILF</sequence>
<protein>
    <recommendedName>
        <fullName evidence="2">Nephrocystin 3-like N-terminal domain-containing protein</fullName>
    </recommendedName>
</protein>
<dbReference type="RefSeq" id="XP_007332483.1">
    <property type="nucleotide sequence ID" value="XM_007332421.1"/>
</dbReference>
<dbReference type="InParanoid" id="K5VQW7"/>
<dbReference type="HOGENOM" id="CLU_000288_6_10_1"/>
<dbReference type="InterPro" id="IPR056884">
    <property type="entry name" value="NPHP3-like_N"/>
</dbReference>
<reference evidence="4" key="1">
    <citation type="journal article" date="2012" name="Proc. Natl. Acad. Sci. U.S.A.">
        <title>Genome sequence of the button mushroom Agaricus bisporus reveals mechanisms governing adaptation to a humic-rich ecological niche.</title>
        <authorList>
            <person name="Morin E."/>
            <person name="Kohler A."/>
            <person name="Baker A.R."/>
            <person name="Foulongne-Oriol M."/>
            <person name="Lombard V."/>
            <person name="Nagy L.G."/>
            <person name="Ohm R.A."/>
            <person name="Patyshakuliyeva A."/>
            <person name="Brun A."/>
            <person name="Aerts A.L."/>
            <person name="Bailey A.M."/>
            <person name="Billette C."/>
            <person name="Coutinho P.M."/>
            <person name="Deakin G."/>
            <person name="Doddapaneni H."/>
            <person name="Floudas D."/>
            <person name="Grimwood J."/>
            <person name="Hilden K."/>
            <person name="Kuees U."/>
            <person name="LaButti K.M."/>
            <person name="Lapidus A."/>
            <person name="Lindquist E.A."/>
            <person name="Lucas S.M."/>
            <person name="Murat C."/>
            <person name="Riley R.W."/>
            <person name="Salamov A.A."/>
            <person name="Schmutz J."/>
            <person name="Subramanian V."/>
            <person name="Woesten H.A.B."/>
            <person name="Xu J."/>
            <person name="Eastwood D.C."/>
            <person name="Foster G.D."/>
            <person name="Sonnenberg A.S."/>
            <person name="Cullen D."/>
            <person name="de Vries R.P."/>
            <person name="Lundell T."/>
            <person name="Hibbett D.S."/>
            <person name="Henrissat B."/>
            <person name="Burton K.S."/>
            <person name="Kerrigan R.W."/>
            <person name="Challen M.P."/>
            <person name="Grigoriev I.V."/>
            <person name="Martin F."/>
        </authorList>
    </citation>
    <scope>NUCLEOTIDE SEQUENCE [LARGE SCALE GENOMIC DNA]</scope>
    <source>
        <strain evidence="4">JB137-S8 / ATCC MYA-4627 / FGSC 10392</strain>
    </source>
</reference>
<dbReference type="Proteomes" id="UP000008493">
    <property type="component" value="Unassembled WGS sequence"/>
</dbReference>
<dbReference type="PANTHER" id="PTHR10039">
    <property type="entry name" value="AMELOGENIN"/>
    <property type="match status" value="1"/>
</dbReference>
<evidence type="ECO:0000256" key="1">
    <source>
        <dbReference type="ARBA" id="ARBA00022737"/>
    </source>
</evidence>
<dbReference type="EMBL" id="JH971399">
    <property type="protein sequence ID" value="EKM76869.1"/>
    <property type="molecule type" value="Genomic_DNA"/>
</dbReference>
<proteinExistence type="predicted"/>
<dbReference type="SUPFAM" id="SSF52540">
    <property type="entry name" value="P-loop containing nucleoside triphosphate hydrolases"/>
    <property type="match status" value="1"/>
</dbReference>
<evidence type="ECO:0000259" key="2">
    <source>
        <dbReference type="Pfam" id="PF24883"/>
    </source>
</evidence>
<evidence type="ECO:0000313" key="3">
    <source>
        <dbReference type="EMBL" id="EKM76869.1"/>
    </source>
</evidence>
<dbReference type="InterPro" id="IPR027417">
    <property type="entry name" value="P-loop_NTPase"/>
</dbReference>